<dbReference type="InterPro" id="IPR035969">
    <property type="entry name" value="Rab-GAP_TBC_sf"/>
</dbReference>
<dbReference type="PANTHER" id="PTHR12161">
    <property type="entry name" value="IST1 FAMILY MEMBER"/>
    <property type="match status" value="1"/>
</dbReference>
<feature type="compositionally biased region" description="Acidic residues" evidence="2">
    <location>
        <begin position="648"/>
        <end position="663"/>
    </location>
</feature>
<evidence type="ECO:0000313" key="5">
    <source>
        <dbReference type="Proteomes" id="UP000308730"/>
    </source>
</evidence>
<feature type="compositionally biased region" description="Low complexity" evidence="2">
    <location>
        <begin position="1001"/>
        <end position="1019"/>
    </location>
</feature>
<feature type="region of interest" description="Disordered" evidence="2">
    <location>
        <begin position="313"/>
        <end position="383"/>
    </location>
</feature>
<evidence type="ECO:0000256" key="2">
    <source>
        <dbReference type="SAM" id="MobiDB-lite"/>
    </source>
</evidence>
<dbReference type="SUPFAM" id="SSF47923">
    <property type="entry name" value="Ypt/Rab-GAP domain of gyp1p"/>
    <property type="match status" value="1"/>
</dbReference>
<dbReference type="EMBL" id="SGPM01000114">
    <property type="protein sequence ID" value="THH29641.1"/>
    <property type="molecule type" value="Genomic_DNA"/>
</dbReference>
<evidence type="ECO:0000313" key="4">
    <source>
        <dbReference type="EMBL" id="THH29641.1"/>
    </source>
</evidence>
<evidence type="ECO:0000256" key="1">
    <source>
        <dbReference type="ARBA" id="ARBA00005536"/>
    </source>
</evidence>
<dbReference type="PANTHER" id="PTHR12161:SF5">
    <property type="entry name" value="IST1 HOMOLOG"/>
    <property type="match status" value="1"/>
</dbReference>
<keyword evidence="5" id="KW-1185">Reference proteome</keyword>
<sequence length="1271" mass="137875">MATVWEPTRVKAQLRLTAQRLGQSQYKMDSQGQVTRRDISILLSQGNIALARAKAQKLIRDDKYADLLQALEMQVGVVLEHMHEFEHSSPGPLILEATSTIIYAASRTDSRDVHTIRDLLVARLGSDFARSSVENRDNYVSHRVVQILGAPAPSAAWLNQYLYNIAKAHSVDWHPGLQPHEKVNAISEMLDPSSAPEVDMDRLRQLCAQAYKRSREARKQRDNYYDLVRRLLEPFDSVPPPTTPLHPTDASLVNASNDLSNVPSGLLANLDEEPEASSICPLDPVAPEDIKIACAGALDDRLLLIKGAESPDLETADDATPEIRLEGTPEIRLEGADDVPSESSIPQLRLETSGSSSPDGDHLNPSTPEISLSAPDTPTSTHSVLTTLLPSKAYTVAANRAPQVAALLVPIYTALADEADSDDLAHIEADAFWLFEVVVSEFADLEDPELSTGWLQKLGDRLGWADVELAENLRSKGLDPALPHYSYRWLTPVLTHTLPLPAVLTVWDALFSQPMRERDSNPKVEFLLDVCTSMLLCARDSLTRLGKRGKIAANLWGDENAIVPSSASSALAARELEDAFAEGMELLRDYPVARAGGIDAILQLAHALAVRRQSESQASEQAATTTIGARLRNTMWGFTSQPSIKEVQEDEGTEGSTTDDDDDQPLRPAQPTNGAQDQKLTISSRLASTVWKGITNQTAMEAPPSPVSPVPPTKTLSPLANPPVNAHDEYLAPPSARASKIWGYAEKLRDSDTAATLAKVSTNWRFKALDAWNNRAAVASSLPALRSAPLPPPKTHLRPESLTMNLPTRSYDDSRRSSVPDMDRSDVYSPPTRPAFFRPVRDSYMPPEHRPVVSPSASDAISPVSDNGSDGSSSKRLSRSLAHLGEHVISPQSSTTMSGGPRPLLLNSSSLITTGHARSPTQPPVLAERARDSFQAKRPIPQHRHSQSSVSSLSPDNIGTPRRAETIAAPVPGTNGIPSRIVPLNRKTPSPMARHAKRTDSVSSTPSSPPTLTHSRLPTDSSEASARPSRRVSGWAQADSVDSSTTLPSPPLPRTPSSIIDDTVRVEATEHQRGSVVLTDTADLTDVPTEGTHMPRKPSLSRLNVDDTSDSSVAPVITPIRSSRVRSKRFPTRLNSIRIKETKAQPIPAVPSVADNKVPSPNNLAAPELSNDDAEVSTPRAATFDSVVGADAPFPSRRSRKISGERSGDERRPRKLSGDGRARKVSGERSRKVSTDGGQTRHKRESAAVEGDDEGYDELLSAYESEDSAAR</sequence>
<organism evidence="4 5">
    <name type="scientific">Antrodiella citrinella</name>
    <dbReference type="NCBI Taxonomy" id="2447956"/>
    <lineage>
        <taxon>Eukaryota</taxon>
        <taxon>Fungi</taxon>
        <taxon>Dikarya</taxon>
        <taxon>Basidiomycota</taxon>
        <taxon>Agaricomycotina</taxon>
        <taxon>Agaricomycetes</taxon>
        <taxon>Polyporales</taxon>
        <taxon>Steccherinaceae</taxon>
        <taxon>Antrodiella</taxon>
    </lineage>
</organism>
<feature type="region of interest" description="Disordered" evidence="2">
    <location>
        <begin position="1146"/>
        <end position="1271"/>
    </location>
</feature>
<dbReference type="Gene3D" id="1.10.472.80">
    <property type="entry name" value="Ypt/Rab-GAP domain of gyp1p, domain 3"/>
    <property type="match status" value="1"/>
</dbReference>
<protein>
    <recommendedName>
        <fullName evidence="3">Rab-GAP TBC domain-containing protein</fullName>
    </recommendedName>
</protein>
<evidence type="ECO:0000259" key="3">
    <source>
        <dbReference type="PROSITE" id="PS50086"/>
    </source>
</evidence>
<feature type="domain" description="Rab-GAP TBC" evidence="3">
    <location>
        <begin position="176"/>
        <end position="514"/>
    </location>
</feature>
<dbReference type="Proteomes" id="UP000308730">
    <property type="component" value="Unassembled WGS sequence"/>
</dbReference>
<feature type="compositionally biased region" description="Polar residues" evidence="2">
    <location>
        <begin position="341"/>
        <end position="383"/>
    </location>
</feature>
<feature type="compositionally biased region" description="Basic and acidic residues" evidence="2">
    <location>
        <begin position="321"/>
        <end position="335"/>
    </location>
</feature>
<gene>
    <name evidence="4" type="ORF">EUX98_g4555</name>
</gene>
<dbReference type="Gene3D" id="1.20.1260.60">
    <property type="entry name" value="Vacuolar protein sorting-associated protein Ist1"/>
    <property type="match status" value="1"/>
</dbReference>
<dbReference type="OrthoDB" id="29853at2759"/>
<comment type="caution">
    <text evidence="4">The sequence shown here is derived from an EMBL/GenBank/DDBJ whole genome shotgun (WGS) entry which is preliminary data.</text>
</comment>
<dbReference type="InterPro" id="IPR005061">
    <property type="entry name" value="Ist1"/>
</dbReference>
<feature type="region of interest" description="Disordered" evidence="2">
    <location>
        <begin position="936"/>
        <end position="1059"/>
    </location>
</feature>
<feature type="region of interest" description="Disordered" evidence="2">
    <location>
        <begin position="638"/>
        <end position="680"/>
    </location>
</feature>
<feature type="region of interest" description="Disordered" evidence="2">
    <location>
        <begin position="1085"/>
        <end position="1110"/>
    </location>
</feature>
<dbReference type="PROSITE" id="PS50086">
    <property type="entry name" value="TBC_RABGAP"/>
    <property type="match status" value="1"/>
</dbReference>
<dbReference type="InterPro" id="IPR000195">
    <property type="entry name" value="Rab-GAP-TBC_dom"/>
</dbReference>
<feature type="compositionally biased region" description="Low complexity" evidence="2">
    <location>
        <begin position="868"/>
        <end position="881"/>
    </location>
</feature>
<feature type="region of interest" description="Disordered" evidence="2">
    <location>
        <begin position="785"/>
        <end position="908"/>
    </location>
</feature>
<accession>A0A4S4MWG8</accession>
<feature type="compositionally biased region" description="Basic and acidic residues" evidence="2">
    <location>
        <begin position="810"/>
        <end position="826"/>
    </location>
</feature>
<feature type="compositionally biased region" description="Basic and acidic residues" evidence="2">
    <location>
        <begin position="1202"/>
        <end position="1234"/>
    </location>
</feature>
<feature type="compositionally biased region" description="Polar residues" evidence="2">
    <location>
        <begin position="855"/>
        <end position="867"/>
    </location>
</feature>
<dbReference type="Pfam" id="PF03398">
    <property type="entry name" value="Ist1"/>
    <property type="match status" value="1"/>
</dbReference>
<dbReference type="InterPro" id="IPR042277">
    <property type="entry name" value="IST1-like"/>
</dbReference>
<reference evidence="4 5" key="1">
    <citation type="submission" date="2019-02" db="EMBL/GenBank/DDBJ databases">
        <title>Genome sequencing of the rare red list fungi Antrodiella citrinella (Flaviporus citrinellus).</title>
        <authorList>
            <person name="Buettner E."/>
            <person name="Kellner H."/>
        </authorList>
    </citation>
    <scope>NUCLEOTIDE SEQUENCE [LARGE SCALE GENOMIC DNA]</scope>
    <source>
        <strain evidence="4 5">DSM 108506</strain>
    </source>
</reference>
<feature type="compositionally biased region" description="Polar residues" evidence="2">
    <location>
        <begin position="670"/>
        <end position="680"/>
    </location>
</feature>
<dbReference type="GO" id="GO:0015031">
    <property type="term" value="P:protein transport"/>
    <property type="evidence" value="ECO:0007669"/>
    <property type="project" value="InterPro"/>
</dbReference>
<dbReference type="AlphaFoldDB" id="A0A4S4MWG8"/>
<name>A0A4S4MWG8_9APHY</name>
<comment type="similarity">
    <text evidence="1">Belongs to the IST1 family.</text>
</comment>
<proteinExistence type="inferred from homology"/>